<dbReference type="OMA" id="RQSWKIL"/>
<dbReference type="Proteomes" id="UP000596660">
    <property type="component" value="Unplaced"/>
</dbReference>
<evidence type="ECO:0000313" key="2">
    <source>
        <dbReference type="EnsemblPlants" id="AUR62002905-RA:cds"/>
    </source>
</evidence>
<protein>
    <submittedName>
        <fullName evidence="2">Uncharacterized protein</fullName>
    </submittedName>
</protein>
<proteinExistence type="predicted"/>
<dbReference type="PANTHER" id="PTHR47584:SF14">
    <property type="entry name" value="L10-INTERACTING MYB DOMAIN-CONTAINING PROTEIN-LIKE"/>
    <property type="match status" value="1"/>
</dbReference>
<dbReference type="PANTHER" id="PTHR47584">
    <property type="match status" value="1"/>
</dbReference>
<reference evidence="2" key="2">
    <citation type="submission" date="2021-03" db="UniProtKB">
        <authorList>
            <consortium name="EnsemblPlants"/>
        </authorList>
    </citation>
    <scope>IDENTIFICATION</scope>
</reference>
<sequence>MGYNHMSFQLSAEDVVWKKLYEKHKSAKTFRKKGCKHYDKLCTIYGDTTAIGASSHPSTKSPSESEDEDDTDGEGGDSRKQCEEGPKNKNKIKPNVNRKKLRDSVNVGMADAL</sequence>
<feature type="compositionally biased region" description="Basic residues" evidence="1">
    <location>
        <begin position="88"/>
        <end position="101"/>
    </location>
</feature>
<feature type="region of interest" description="Disordered" evidence="1">
    <location>
        <begin position="49"/>
        <end position="113"/>
    </location>
</feature>
<organism evidence="2 3">
    <name type="scientific">Chenopodium quinoa</name>
    <name type="common">Quinoa</name>
    <dbReference type="NCBI Taxonomy" id="63459"/>
    <lineage>
        <taxon>Eukaryota</taxon>
        <taxon>Viridiplantae</taxon>
        <taxon>Streptophyta</taxon>
        <taxon>Embryophyta</taxon>
        <taxon>Tracheophyta</taxon>
        <taxon>Spermatophyta</taxon>
        <taxon>Magnoliopsida</taxon>
        <taxon>eudicotyledons</taxon>
        <taxon>Gunneridae</taxon>
        <taxon>Pentapetalae</taxon>
        <taxon>Caryophyllales</taxon>
        <taxon>Chenopodiaceae</taxon>
        <taxon>Chenopodioideae</taxon>
        <taxon>Atripliceae</taxon>
        <taxon>Chenopodium</taxon>
    </lineage>
</organism>
<evidence type="ECO:0000313" key="3">
    <source>
        <dbReference type="Proteomes" id="UP000596660"/>
    </source>
</evidence>
<dbReference type="Gramene" id="AUR62002905-RA">
    <property type="protein sequence ID" value="AUR62002905-RA:cds"/>
    <property type="gene ID" value="AUR62002905"/>
</dbReference>
<evidence type="ECO:0000256" key="1">
    <source>
        <dbReference type="SAM" id="MobiDB-lite"/>
    </source>
</evidence>
<name>A0A803KV47_CHEQI</name>
<reference evidence="2" key="1">
    <citation type="journal article" date="2017" name="Nature">
        <title>The genome of Chenopodium quinoa.</title>
        <authorList>
            <person name="Jarvis D.E."/>
            <person name="Ho Y.S."/>
            <person name="Lightfoot D.J."/>
            <person name="Schmoeckel S.M."/>
            <person name="Li B."/>
            <person name="Borm T.J.A."/>
            <person name="Ohyanagi H."/>
            <person name="Mineta K."/>
            <person name="Michell C.T."/>
            <person name="Saber N."/>
            <person name="Kharbatia N.M."/>
            <person name="Rupper R.R."/>
            <person name="Sharp A.R."/>
            <person name="Dally N."/>
            <person name="Boughton B.A."/>
            <person name="Woo Y.H."/>
            <person name="Gao G."/>
            <person name="Schijlen E.G.W.M."/>
            <person name="Guo X."/>
            <person name="Momin A.A."/>
            <person name="Negrao S."/>
            <person name="Al-Babili S."/>
            <person name="Gehring C."/>
            <person name="Roessner U."/>
            <person name="Jung C."/>
            <person name="Murphy K."/>
            <person name="Arold S.T."/>
            <person name="Gojobori T."/>
            <person name="van der Linden C.G."/>
            <person name="van Loo E.N."/>
            <person name="Jellen E.N."/>
            <person name="Maughan P.J."/>
            <person name="Tester M."/>
        </authorList>
    </citation>
    <scope>NUCLEOTIDE SEQUENCE [LARGE SCALE GENOMIC DNA]</scope>
    <source>
        <strain evidence="2">cv. PI 614886</strain>
    </source>
</reference>
<feature type="compositionally biased region" description="Acidic residues" evidence="1">
    <location>
        <begin position="64"/>
        <end position="75"/>
    </location>
</feature>
<keyword evidence="3" id="KW-1185">Reference proteome</keyword>
<dbReference type="AlphaFoldDB" id="A0A803KV47"/>
<dbReference type="EnsemblPlants" id="AUR62002905-RA">
    <property type="protein sequence ID" value="AUR62002905-RA:cds"/>
    <property type="gene ID" value="AUR62002905"/>
</dbReference>
<dbReference type="InterPro" id="IPR045026">
    <property type="entry name" value="LIMYB"/>
</dbReference>
<feature type="compositionally biased region" description="Basic and acidic residues" evidence="1">
    <location>
        <begin position="76"/>
        <end position="87"/>
    </location>
</feature>
<accession>A0A803KV47</accession>